<sequence length="399" mass="42650">MTGTRYRDDVVATGAEYLPLPADADFDDRDVDRAFPGRVGLTGPRGIRYDMIEIFLRPAPVQLRAVRRALVAEPTHAILTEPMFAAAALLTALPRSERPLVVALGIIPLGLKHPDVAPFGLGIPPMPGPLGRLRNALLTITAEKGVFGPVQKFADDLAKQEVGRPLPRFFLDWAAGADALVQFTVPEFEYARPGLPDTVTFAGPVTRAVASTTPLPDWWDDLSRDAPVVHVTQGTVANSEWNLIEPTVRALADEPVLVVVSTGGRPVDTLPRDLPANVRAASFLPYDRLLPLTDVYVTNGGYGGVHFALEHGVPIVVAGRTEDKTEVSARIAWSGVGVDLRTDEPTPAQVRTAVRRVLADPGFAERSAAIGEAIRRSPGPAAVHDVIARALDAAPLSGS</sequence>
<feature type="domain" description="Erythromycin biosynthesis protein CIII-like C-terminal" evidence="1">
    <location>
        <begin position="271"/>
        <end position="384"/>
    </location>
</feature>
<protein>
    <submittedName>
        <fullName evidence="2">Glycosyltransferase</fullName>
    </submittedName>
</protein>
<keyword evidence="3" id="KW-1185">Reference proteome</keyword>
<dbReference type="Gene3D" id="3.40.50.2000">
    <property type="entry name" value="Glycogen Phosphorylase B"/>
    <property type="match status" value="2"/>
</dbReference>
<evidence type="ECO:0000313" key="2">
    <source>
        <dbReference type="EMBL" id="MFH8250299.1"/>
    </source>
</evidence>
<dbReference type="Proteomes" id="UP001610861">
    <property type="component" value="Unassembled WGS sequence"/>
</dbReference>
<gene>
    <name evidence="2" type="ORF">ACH3VR_08040</name>
</gene>
<proteinExistence type="predicted"/>
<comment type="caution">
    <text evidence="2">The sequence shown here is derived from an EMBL/GenBank/DDBJ whole genome shotgun (WGS) entry which is preliminary data.</text>
</comment>
<dbReference type="PANTHER" id="PTHR48050:SF13">
    <property type="entry name" value="STEROL 3-BETA-GLUCOSYLTRANSFERASE UGT80A2"/>
    <property type="match status" value="1"/>
</dbReference>
<dbReference type="Pfam" id="PF06722">
    <property type="entry name" value="EryCIII-like_C"/>
    <property type="match status" value="1"/>
</dbReference>
<dbReference type="InterPro" id="IPR050426">
    <property type="entry name" value="Glycosyltransferase_28"/>
</dbReference>
<name>A0ABW7Q609_9MICO</name>
<reference evidence="2 3" key="1">
    <citation type="submission" date="2024-09" db="EMBL/GenBank/DDBJ databases">
        <authorList>
            <person name="Pan X."/>
        </authorList>
    </citation>
    <scope>NUCLEOTIDE SEQUENCE [LARGE SCALE GENOMIC DNA]</scope>
    <source>
        <strain evidence="2 3">B2969</strain>
    </source>
</reference>
<organism evidence="2 3">
    <name type="scientific">Microbacterium alkaliflavum</name>
    <dbReference type="NCBI Taxonomy" id="3248839"/>
    <lineage>
        <taxon>Bacteria</taxon>
        <taxon>Bacillati</taxon>
        <taxon>Actinomycetota</taxon>
        <taxon>Actinomycetes</taxon>
        <taxon>Micrococcales</taxon>
        <taxon>Microbacteriaceae</taxon>
        <taxon>Microbacterium</taxon>
    </lineage>
</organism>
<dbReference type="EMBL" id="JBIQWL010000002">
    <property type="protein sequence ID" value="MFH8250299.1"/>
    <property type="molecule type" value="Genomic_DNA"/>
</dbReference>
<evidence type="ECO:0000259" key="1">
    <source>
        <dbReference type="Pfam" id="PF06722"/>
    </source>
</evidence>
<accession>A0ABW7Q609</accession>
<dbReference type="RefSeq" id="WP_396640231.1">
    <property type="nucleotide sequence ID" value="NZ_JBIQWL010000002.1"/>
</dbReference>
<dbReference type="InterPro" id="IPR002213">
    <property type="entry name" value="UDP_glucos_trans"/>
</dbReference>
<dbReference type="CDD" id="cd03784">
    <property type="entry name" value="GT1_Gtf-like"/>
    <property type="match status" value="1"/>
</dbReference>
<dbReference type="SUPFAM" id="SSF53756">
    <property type="entry name" value="UDP-Glycosyltransferase/glycogen phosphorylase"/>
    <property type="match status" value="1"/>
</dbReference>
<evidence type="ECO:0000313" key="3">
    <source>
        <dbReference type="Proteomes" id="UP001610861"/>
    </source>
</evidence>
<dbReference type="InterPro" id="IPR010610">
    <property type="entry name" value="EryCIII-like_C"/>
</dbReference>
<dbReference type="PANTHER" id="PTHR48050">
    <property type="entry name" value="STEROL 3-BETA-GLUCOSYLTRANSFERASE"/>
    <property type="match status" value="1"/>
</dbReference>